<dbReference type="AlphaFoldDB" id="A0A4R4NVW5"/>
<sequence length="119" mass="12892">MSSVRRRVGGGLMALAGVVAVGAVSATPAHAAYSDCSWGKVCVWDGWNGSGNRWEVPNCGWNKIPVYMNELVSSAKTHGNAMRLYDGGAAVYVGNFKPWMESNLASYEDDRASWVWVDC</sequence>
<feature type="chain" id="PRO_5020620074" description="Peptidase inhibitor family I36 protein" evidence="1">
    <location>
        <begin position="32"/>
        <end position="119"/>
    </location>
</feature>
<protein>
    <recommendedName>
        <fullName evidence="4">Peptidase inhibitor family I36 protein</fullName>
    </recommendedName>
</protein>
<comment type="caution">
    <text evidence="2">The sequence shown here is derived from an EMBL/GenBank/DDBJ whole genome shotgun (WGS) entry which is preliminary data.</text>
</comment>
<dbReference type="OrthoDB" id="4202716at2"/>
<dbReference type="InterPro" id="IPR006311">
    <property type="entry name" value="TAT_signal"/>
</dbReference>
<gene>
    <name evidence="2" type="ORF">E1261_44420</name>
</gene>
<dbReference type="Pfam" id="PF03995">
    <property type="entry name" value="Inhibitor_I36"/>
    <property type="match status" value="1"/>
</dbReference>
<organism evidence="2 3">
    <name type="scientific">Kribbella albertanoniae</name>
    <dbReference type="NCBI Taxonomy" id="1266829"/>
    <lineage>
        <taxon>Bacteria</taxon>
        <taxon>Bacillati</taxon>
        <taxon>Actinomycetota</taxon>
        <taxon>Actinomycetes</taxon>
        <taxon>Propionibacteriales</taxon>
        <taxon>Kribbellaceae</taxon>
        <taxon>Kribbella</taxon>
    </lineage>
</organism>
<keyword evidence="3" id="KW-1185">Reference proteome</keyword>
<feature type="signal peptide" evidence="1">
    <location>
        <begin position="1"/>
        <end position="31"/>
    </location>
</feature>
<evidence type="ECO:0000313" key="3">
    <source>
        <dbReference type="Proteomes" id="UP000295075"/>
    </source>
</evidence>
<reference evidence="2 3" key="1">
    <citation type="submission" date="2019-03" db="EMBL/GenBank/DDBJ databases">
        <title>Draft genome sequences of novel Actinobacteria.</title>
        <authorList>
            <person name="Sahin N."/>
            <person name="Ay H."/>
            <person name="Saygin H."/>
        </authorList>
    </citation>
    <scope>NUCLEOTIDE SEQUENCE [LARGE SCALE GENOMIC DNA]</scope>
    <source>
        <strain evidence="2 3">JCM 30547</strain>
    </source>
</reference>
<dbReference type="Proteomes" id="UP000295075">
    <property type="component" value="Unassembled WGS sequence"/>
</dbReference>
<dbReference type="EMBL" id="SMKA01000489">
    <property type="protein sequence ID" value="TDC13961.1"/>
    <property type="molecule type" value="Genomic_DNA"/>
</dbReference>
<dbReference type="RefSeq" id="WP_132416351.1">
    <property type="nucleotide sequence ID" value="NZ_SMKA01000489.1"/>
</dbReference>
<keyword evidence="1" id="KW-0732">Signal</keyword>
<proteinExistence type="predicted"/>
<name>A0A4R4NVW5_9ACTN</name>
<evidence type="ECO:0008006" key="4">
    <source>
        <dbReference type="Google" id="ProtNLM"/>
    </source>
</evidence>
<evidence type="ECO:0000256" key="1">
    <source>
        <dbReference type="SAM" id="SignalP"/>
    </source>
</evidence>
<evidence type="ECO:0000313" key="2">
    <source>
        <dbReference type="EMBL" id="TDC13961.1"/>
    </source>
</evidence>
<dbReference type="PROSITE" id="PS51318">
    <property type="entry name" value="TAT"/>
    <property type="match status" value="1"/>
</dbReference>
<accession>A0A4R4NVW5</accession>